<keyword evidence="1" id="KW-0812">Transmembrane</keyword>
<feature type="transmembrane region" description="Helical" evidence="1">
    <location>
        <begin position="12"/>
        <end position="31"/>
    </location>
</feature>
<keyword evidence="1" id="KW-0472">Membrane</keyword>
<dbReference type="AlphaFoldDB" id="A0A1G6MMX1"/>
<feature type="transmembrane region" description="Helical" evidence="1">
    <location>
        <begin position="192"/>
        <end position="212"/>
    </location>
</feature>
<name>A0A1G6MMX1_9ACTN</name>
<keyword evidence="1" id="KW-1133">Transmembrane helix</keyword>
<dbReference type="RefSeq" id="WP_143013233.1">
    <property type="nucleotide sequence ID" value="NZ_FMZL01000023.1"/>
</dbReference>
<feature type="transmembrane region" description="Helical" evidence="1">
    <location>
        <begin position="68"/>
        <end position="91"/>
    </location>
</feature>
<dbReference type="EMBL" id="FMZL01000023">
    <property type="protein sequence ID" value="SDC56860.1"/>
    <property type="molecule type" value="Genomic_DNA"/>
</dbReference>
<keyword evidence="3" id="KW-1185">Reference proteome</keyword>
<accession>A0A1G6MMX1</accession>
<protein>
    <recommendedName>
        <fullName evidence="4">DUF4405 domain-containing protein</fullName>
    </recommendedName>
</protein>
<evidence type="ECO:0008006" key="4">
    <source>
        <dbReference type="Google" id="ProtNLM"/>
    </source>
</evidence>
<sequence length="229" mass="24916">MQRNVRKGMKVLVDVAMLLDLAFLVARSLTGFAIHEWLGIGFFVLVIAHNLLNRPWWKTLCRGRWTPLRVVVAVPILLLAGMGVVLLLTIGPLTTALPLRLPSPLDVWTSRSVHAGIACWIYVLAQFHVGTHCGRDLRSWWRSAKNSARLFSAVACLALLALGIYDFVVMGFPVHLAFAYGFTGIAVDAPVAYGVLEVLLAGFPFAFPGALARVLSGRGARSGVGVTER</sequence>
<feature type="transmembrane region" description="Helical" evidence="1">
    <location>
        <begin position="37"/>
        <end position="56"/>
    </location>
</feature>
<dbReference type="Proteomes" id="UP000198528">
    <property type="component" value="Unassembled WGS sequence"/>
</dbReference>
<feature type="transmembrane region" description="Helical" evidence="1">
    <location>
        <begin position="111"/>
        <end position="129"/>
    </location>
</feature>
<organism evidence="2 3">
    <name type="scientific">Parafannyhessea umbonata</name>
    <dbReference type="NCBI Taxonomy" id="604330"/>
    <lineage>
        <taxon>Bacteria</taxon>
        <taxon>Bacillati</taxon>
        <taxon>Actinomycetota</taxon>
        <taxon>Coriobacteriia</taxon>
        <taxon>Coriobacteriales</taxon>
        <taxon>Atopobiaceae</taxon>
        <taxon>Parafannyhessea</taxon>
    </lineage>
</organism>
<evidence type="ECO:0000256" key="1">
    <source>
        <dbReference type="SAM" id="Phobius"/>
    </source>
</evidence>
<evidence type="ECO:0000313" key="3">
    <source>
        <dbReference type="Proteomes" id="UP000198528"/>
    </source>
</evidence>
<proteinExistence type="predicted"/>
<evidence type="ECO:0000313" key="2">
    <source>
        <dbReference type="EMBL" id="SDC56860.1"/>
    </source>
</evidence>
<reference evidence="3" key="1">
    <citation type="submission" date="2016-10" db="EMBL/GenBank/DDBJ databases">
        <authorList>
            <person name="Varghese N."/>
            <person name="Submissions S."/>
        </authorList>
    </citation>
    <scope>NUCLEOTIDE SEQUENCE [LARGE SCALE GENOMIC DNA]</scope>
    <source>
        <strain evidence="3">DSM 22619</strain>
    </source>
</reference>
<feature type="transmembrane region" description="Helical" evidence="1">
    <location>
        <begin position="150"/>
        <end position="172"/>
    </location>
</feature>
<gene>
    <name evidence="2" type="ORF">SAMN04487824_12327</name>
</gene>